<proteinExistence type="inferred from homology"/>
<dbReference type="SUPFAM" id="SSF51735">
    <property type="entry name" value="NAD(P)-binding Rossmann-fold domains"/>
    <property type="match status" value="1"/>
</dbReference>
<reference evidence="5" key="2">
    <citation type="submission" date="2013-12" db="EMBL/GenBank/DDBJ databases">
        <title>Evolution of pathogenesis and genome organization in the Tremellales.</title>
        <authorList>
            <person name="Cuomo C."/>
            <person name="Litvintseva A."/>
            <person name="Heitman J."/>
            <person name="Chen Y."/>
            <person name="Sun S."/>
            <person name="Springer D."/>
            <person name="Dromer F."/>
            <person name="Young S."/>
            <person name="Zeng Q."/>
            <person name="Chapman S."/>
            <person name="Gujja S."/>
            <person name="Saif S."/>
            <person name="Birren B."/>
        </authorList>
    </citation>
    <scope>NUCLEOTIDE SEQUENCE [LARGE SCALE GENOMIC DNA]</scope>
    <source>
        <strain evidence="5">BCC8398</strain>
    </source>
</reference>
<protein>
    <recommendedName>
        <fullName evidence="3">NAD-dependent epimerase/dehydratase domain-containing protein</fullName>
    </recommendedName>
</protein>
<evidence type="ECO:0000256" key="1">
    <source>
        <dbReference type="ARBA" id="ARBA00023002"/>
    </source>
</evidence>
<name>A0A1B9GJ88_9TREE</name>
<evidence type="ECO:0000259" key="3">
    <source>
        <dbReference type="Pfam" id="PF01370"/>
    </source>
</evidence>
<dbReference type="Gene3D" id="3.40.50.720">
    <property type="entry name" value="NAD(P)-binding Rossmann-like Domain"/>
    <property type="match status" value="1"/>
</dbReference>
<dbReference type="Pfam" id="PF01370">
    <property type="entry name" value="Epimerase"/>
    <property type="match status" value="1"/>
</dbReference>
<comment type="similarity">
    <text evidence="2">Belongs to the NAD(P)-dependent epimerase/dehydratase family. Dihydroflavonol-4-reductase subfamily.</text>
</comment>
<evidence type="ECO:0000313" key="5">
    <source>
        <dbReference type="Proteomes" id="UP000092666"/>
    </source>
</evidence>
<dbReference type="InterPro" id="IPR001509">
    <property type="entry name" value="Epimerase_deHydtase"/>
</dbReference>
<dbReference type="Proteomes" id="UP000092666">
    <property type="component" value="Unassembled WGS sequence"/>
</dbReference>
<evidence type="ECO:0000313" key="4">
    <source>
        <dbReference type="EMBL" id="OCF31005.1"/>
    </source>
</evidence>
<dbReference type="AlphaFoldDB" id="A0A1B9GJ88"/>
<reference evidence="4 5" key="1">
    <citation type="submission" date="2013-07" db="EMBL/GenBank/DDBJ databases">
        <title>The Genome Sequence of Cryptococcus heveanensis BCC8398.</title>
        <authorList>
            <consortium name="The Broad Institute Genome Sequencing Platform"/>
            <person name="Cuomo C."/>
            <person name="Litvintseva A."/>
            <person name="Chen Y."/>
            <person name="Heitman J."/>
            <person name="Sun S."/>
            <person name="Springer D."/>
            <person name="Dromer F."/>
            <person name="Young S.K."/>
            <person name="Zeng Q."/>
            <person name="Gargeya S."/>
            <person name="Fitzgerald M."/>
            <person name="Abouelleil A."/>
            <person name="Alvarado L."/>
            <person name="Berlin A.M."/>
            <person name="Chapman S.B."/>
            <person name="Dewar J."/>
            <person name="Goldberg J."/>
            <person name="Griggs A."/>
            <person name="Gujja S."/>
            <person name="Hansen M."/>
            <person name="Howarth C."/>
            <person name="Imamovic A."/>
            <person name="Larimer J."/>
            <person name="McCowan C."/>
            <person name="Murphy C."/>
            <person name="Pearson M."/>
            <person name="Priest M."/>
            <person name="Roberts A."/>
            <person name="Saif S."/>
            <person name="Shea T."/>
            <person name="Sykes S."/>
            <person name="Wortman J."/>
            <person name="Nusbaum C."/>
            <person name="Birren B."/>
        </authorList>
    </citation>
    <scope>NUCLEOTIDE SEQUENCE [LARGE SCALE GENOMIC DNA]</scope>
    <source>
        <strain evidence="4 5">BCC8398</strain>
    </source>
</reference>
<accession>A0A1B9GJ88</accession>
<dbReference type="EMBL" id="KV700138">
    <property type="protein sequence ID" value="OCF31005.1"/>
    <property type="molecule type" value="Genomic_DNA"/>
</dbReference>
<feature type="domain" description="NAD-dependent epimerase/dehydratase" evidence="3">
    <location>
        <begin position="14"/>
        <end position="277"/>
    </location>
</feature>
<dbReference type="GO" id="GO:0016616">
    <property type="term" value="F:oxidoreductase activity, acting on the CH-OH group of donors, NAD or NADP as acceptor"/>
    <property type="evidence" value="ECO:0007669"/>
    <property type="project" value="TreeGrafter"/>
</dbReference>
<dbReference type="InterPro" id="IPR050425">
    <property type="entry name" value="NAD(P)_dehydrat-like"/>
</dbReference>
<sequence>MTIPVSTSGTRPIVAITGLNGFISTHVAIKFLKEGWDVRGSFRSAKSSDKVLKDEEHALAPWVKEGRLQVAIVPDLTGDLTELLKDVQAVAHLAAPIDMQVNTSWEDFKNPTIDGTLNVLDQAKQTTSIKAVTLMSSLAAMFDPAPANGGWNKIYDESDWLPYDEEYVKAIDASTNPFAPVLWYCAAKKYLEFAVNRWVEDEKPAWPVSIICPPMVYGPALQASNPADLNSFRTPSADLITLTKGKDTPLPTPPSLIMVDVRDVAQAFFNAVDKKKSGRFAVAGPAYTYQGFANIMRRLRPDLEQYFAVGNPSDPEVPPKGPNGENHWSVNASKSIKELGVEYTPLEKTISDALDHLDKIGVFKLAPGAWA</sequence>
<evidence type="ECO:0000256" key="2">
    <source>
        <dbReference type="ARBA" id="ARBA00023445"/>
    </source>
</evidence>
<dbReference type="InterPro" id="IPR036291">
    <property type="entry name" value="NAD(P)-bd_dom_sf"/>
</dbReference>
<keyword evidence="5" id="KW-1185">Reference proteome</keyword>
<dbReference type="PANTHER" id="PTHR10366">
    <property type="entry name" value="NAD DEPENDENT EPIMERASE/DEHYDRATASE"/>
    <property type="match status" value="1"/>
</dbReference>
<keyword evidence="1" id="KW-0560">Oxidoreductase</keyword>
<dbReference type="STRING" id="1296120.A0A1B9GJ88"/>
<gene>
    <name evidence="4" type="ORF">I316_07276</name>
</gene>
<dbReference type="PANTHER" id="PTHR10366:SF579">
    <property type="entry name" value="3-BETA HYDROXYSTEROID DEHYDROGENASE_ISOMERASE FAMILY PROTEIN (AFU_ORTHOLOGUE AFUA_3G02250)"/>
    <property type="match status" value="1"/>
</dbReference>
<organism evidence="4 5">
    <name type="scientific">Kwoniella heveanensis BCC8398</name>
    <dbReference type="NCBI Taxonomy" id="1296120"/>
    <lineage>
        <taxon>Eukaryota</taxon>
        <taxon>Fungi</taxon>
        <taxon>Dikarya</taxon>
        <taxon>Basidiomycota</taxon>
        <taxon>Agaricomycotina</taxon>
        <taxon>Tremellomycetes</taxon>
        <taxon>Tremellales</taxon>
        <taxon>Cryptococcaceae</taxon>
        <taxon>Kwoniella</taxon>
    </lineage>
</organism>
<dbReference type="OrthoDB" id="2559962at2759"/>